<dbReference type="GO" id="GO:0051259">
    <property type="term" value="P:protein complex oligomerization"/>
    <property type="evidence" value="ECO:0007669"/>
    <property type="project" value="InterPro"/>
</dbReference>
<dbReference type="SUPFAM" id="SSF47144">
    <property type="entry name" value="HSC20 (HSCB), C-terminal oligomerisation domain"/>
    <property type="match status" value="1"/>
</dbReference>
<comment type="similarity">
    <text evidence="1">Belongs to the HscB family.</text>
</comment>
<dbReference type="SMART" id="SM00271">
    <property type="entry name" value="DnaJ"/>
    <property type="match status" value="1"/>
</dbReference>
<dbReference type="PROSITE" id="PS50076">
    <property type="entry name" value="DNAJ_2"/>
    <property type="match status" value="1"/>
</dbReference>
<dbReference type="Pfam" id="PF07743">
    <property type="entry name" value="HSCB_C"/>
    <property type="match status" value="1"/>
</dbReference>
<dbReference type="GO" id="GO:0051087">
    <property type="term" value="F:protein-folding chaperone binding"/>
    <property type="evidence" value="ECO:0007669"/>
    <property type="project" value="InterPro"/>
</dbReference>
<evidence type="ECO:0000313" key="7">
    <source>
        <dbReference type="Proteomes" id="UP000249061"/>
    </source>
</evidence>
<dbReference type="Gene3D" id="1.10.287.110">
    <property type="entry name" value="DnaJ domain"/>
    <property type="match status" value="1"/>
</dbReference>
<dbReference type="Proteomes" id="UP000249061">
    <property type="component" value="Unassembled WGS sequence"/>
</dbReference>
<dbReference type="Pfam" id="PF00226">
    <property type="entry name" value="DnaJ"/>
    <property type="match status" value="1"/>
</dbReference>
<dbReference type="GO" id="GO:0001671">
    <property type="term" value="F:ATPase activator activity"/>
    <property type="evidence" value="ECO:0007669"/>
    <property type="project" value="InterPro"/>
</dbReference>
<dbReference type="InterPro" id="IPR001623">
    <property type="entry name" value="DnaJ_domain"/>
</dbReference>
<dbReference type="PANTHER" id="PTHR14021">
    <property type="entry name" value="IRON-SULFUR CLUSTER CO-CHAPERONE PROTEIN HSCB"/>
    <property type="match status" value="1"/>
</dbReference>
<evidence type="ECO:0000313" key="6">
    <source>
        <dbReference type="EMBL" id="PZR09920.1"/>
    </source>
</evidence>
<dbReference type="AlphaFoldDB" id="A0A2W5T3F5"/>
<dbReference type="InterPro" id="IPR009073">
    <property type="entry name" value="HscB_oligo_C"/>
</dbReference>
<feature type="coiled-coil region" evidence="4">
    <location>
        <begin position="90"/>
        <end position="122"/>
    </location>
</feature>
<gene>
    <name evidence="6" type="primary">hscB</name>
    <name evidence="6" type="ORF">DI536_21070</name>
</gene>
<evidence type="ECO:0000256" key="3">
    <source>
        <dbReference type="ARBA" id="ARBA00025596"/>
    </source>
</evidence>
<evidence type="ECO:0000256" key="4">
    <source>
        <dbReference type="SAM" id="Coils"/>
    </source>
</evidence>
<proteinExistence type="inferred from homology"/>
<keyword evidence="4" id="KW-0175">Coiled coil</keyword>
<dbReference type="SUPFAM" id="SSF46565">
    <property type="entry name" value="Chaperone J-domain"/>
    <property type="match status" value="1"/>
</dbReference>
<dbReference type="EMBL" id="QFQP01000019">
    <property type="protein sequence ID" value="PZR09920.1"/>
    <property type="molecule type" value="Genomic_DNA"/>
</dbReference>
<dbReference type="InterPro" id="IPR036386">
    <property type="entry name" value="HscB_C_sf"/>
</dbReference>
<comment type="function">
    <text evidence="3">Co-chaperone involved in the maturation of iron-sulfur cluster-containing proteins. Seems to help targeting proteins to be folded toward HscA.</text>
</comment>
<dbReference type="GO" id="GO:0044571">
    <property type="term" value="P:[2Fe-2S] cluster assembly"/>
    <property type="evidence" value="ECO:0007669"/>
    <property type="project" value="InterPro"/>
</dbReference>
<feature type="domain" description="J" evidence="5">
    <location>
        <begin position="1"/>
        <end position="69"/>
    </location>
</feature>
<keyword evidence="2" id="KW-0143">Chaperone</keyword>
<comment type="caution">
    <text evidence="6">The sequence shown here is derived from an EMBL/GenBank/DDBJ whole genome shotgun (WGS) entry which is preliminary data.</text>
</comment>
<sequence>MFGLAPSVDLDVKALEAQHRQLSLETHPDRFAQADARTRRIAAEKTAALNEAVKVLKDPVRRAFYVLELKGVKLDTEDAAARVKMPMDFLEEIMDRREALEAARASKKLEAAQAMAKDIRAAKDAALSTAQTALRADDVATATVSLGRVRYYTRFLDEVDAFEEELLS</sequence>
<name>A0A2W5T3F5_9BACT</name>
<dbReference type="PANTHER" id="PTHR14021:SF15">
    <property type="entry name" value="IRON-SULFUR CLUSTER CO-CHAPERONE PROTEIN HSCB"/>
    <property type="match status" value="1"/>
</dbReference>
<dbReference type="NCBIfam" id="TIGR00714">
    <property type="entry name" value="hscB"/>
    <property type="match status" value="1"/>
</dbReference>
<protein>
    <submittedName>
        <fullName evidence="6">Fe-S protein assembly co-chaperone HscB</fullName>
    </submittedName>
</protein>
<dbReference type="Gene3D" id="1.20.1280.20">
    <property type="entry name" value="HscB, C-terminal domain"/>
    <property type="match status" value="1"/>
</dbReference>
<organism evidence="6 7">
    <name type="scientific">Archangium gephyra</name>
    <dbReference type="NCBI Taxonomy" id="48"/>
    <lineage>
        <taxon>Bacteria</taxon>
        <taxon>Pseudomonadati</taxon>
        <taxon>Myxococcota</taxon>
        <taxon>Myxococcia</taxon>
        <taxon>Myxococcales</taxon>
        <taxon>Cystobacterineae</taxon>
        <taxon>Archangiaceae</taxon>
        <taxon>Archangium</taxon>
    </lineage>
</organism>
<accession>A0A2W5T3F5</accession>
<reference evidence="6 7" key="1">
    <citation type="submission" date="2017-08" db="EMBL/GenBank/DDBJ databases">
        <title>Infants hospitalized years apart are colonized by the same room-sourced microbial strains.</title>
        <authorList>
            <person name="Brooks B."/>
            <person name="Olm M.R."/>
            <person name="Firek B.A."/>
            <person name="Baker R."/>
            <person name="Thomas B.C."/>
            <person name="Morowitz M.J."/>
            <person name="Banfield J.F."/>
        </authorList>
    </citation>
    <scope>NUCLEOTIDE SEQUENCE [LARGE SCALE GENOMIC DNA]</scope>
    <source>
        <strain evidence="6">S2_003_000_R2_14</strain>
    </source>
</reference>
<dbReference type="InterPro" id="IPR004640">
    <property type="entry name" value="HscB"/>
</dbReference>
<evidence type="ECO:0000256" key="2">
    <source>
        <dbReference type="ARBA" id="ARBA00023186"/>
    </source>
</evidence>
<evidence type="ECO:0000256" key="1">
    <source>
        <dbReference type="ARBA" id="ARBA00010476"/>
    </source>
</evidence>
<evidence type="ECO:0000259" key="5">
    <source>
        <dbReference type="PROSITE" id="PS50076"/>
    </source>
</evidence>
<dbReference type="InterPro" id="IPR036869">
    <property type="entry name" value="J_dom_sf"/>
</dbReference>